<comment type="similarity">
    <text evidence="1 5">Belongs to the peptidase A1 family.</text>
</comment>
<evidence type="ECO:0000256" key="2">
    <source>
        <dbReference type="ARBA" id="ARBA00022750"/>
    </source>
</evidence>
<dbReference type="PROSITE" id="PS00141">
    <property type="entry name" value="ASP_PROTEASE"/>
    <property type="match status" value="1"/>
</dbReference>
<dbReference type="PANTHER" id="PTHR47966:SF57">
    <property type="entry name" value="PEPTIDASE A1 DOMAIN-CONTAINING PROTEIN"/>
    <property type="match status" value="1"/>
</dbReference>
<dbReference type="SUPFAM" id="SSF50630">
    <property type="entry name" value="Acid proteases"/>
    <property type="match status" value="1"/>
</dbReference>
<comment type="caution">
    <text evidence="7">The sequence shown here is derived from an EMBL/GenBank/DDBJ whole genome shotgun (WGS) entry which is preliminary data.</text>
</comment>
<feature type="active site" evidence="3">
    <location>
        <position position="231"/>
    </location>
</feature>
<evidence type="ECO:0000256" key="5">
    <source>
        <dbReference type="RuleBase" id="RU000454"/>
    </source>
</evidence>
<feature type="disulfide bond" evidence="4">
    <location>
        <begin position="265"/>
        <end position="303"/>
    </location>
</feature>
<dbReference type="OrthoDB" id="15189at2759"/>
<dbReference type="InterPro" id="IPR001461">
    <property type="entry name" value="Aspartic_peptidase_A1"/>
</dbReference>
<dbReference type="InterPro" id="IPR021109">
    <property type="entry name" value="Peptidase_aspartic_dom_sf"/>
</dbReference>
<evidence type="ECO:0000313" key="7">
    <source>
        <dbReference type="EMBL" id="OBZ75745.1"/>
    </source>
</evidence>
<keyword evidence="5" id="KW-0645">Protease</keyword>
<protein>
    <submittedName>
        <fullName evidence="7">Chymosin</fullName>
    </submittedName>
</protein>
<feature type="domain" description="Peptidase A1" evidence="6">
    <location>
        <begin position="13"/>
        <end position="341"/>
    </location>
</feature>
<evidence type="ECO:0000256" key="4">
    <source>
        <dbReference type="PIRSR" id="PIRSR601461-2"/>
    </source>
</evidence>
<evidence type="ECO:0000259" key="6">
    <source>
        <dbReference type="PROSITE" id="PS51767"/>
    </source>
</evidence>
<keyword evidence="8" id="KW-1185">Reference proteome</keyword>
<dbReference type="CDD" id="cd05471">
    <property type="entry name" value="pepsin_like"/>
    <property type="match status" value="1"/>
</dbReference>
<dbReference type="InterPro" id="IPR034164">
    <property type="entry name" value="Pepsin-like_dom"/>
</dbReference>
<evidence type="ECO:0000313" key="8">
    <source>
        <dbReference type="Proteomes" id="UP000092993"/>
    </source>
</evidence>
<dbReference type="InterPro" id="IPR001969">
    <property type="entry name" value="Aspartic_peptidase_AS"/>
</dbReference>
<dbReference type="InterPro" id="IPR033121">
    <property type="entry name" value="PEPTIDASE_A1"/>
</dbReference>
<reference evidence="7 8" key="1">
    <citation type="submission" date="2016-03" db="EMBL/GenBank/DDBJ databases">
        <title>Whole genome sequencing of Grifola frondosa 9006-11.</title>
        <authorList>
            <person name="Min B."/>
            <person name="Park H."/>
            <person name="Kim J.-G."/>
            <person name="Cho H."/>
            <person name="Oh Y.-L."/>
            <person name="Kong W.-S."/>
            <person name="Choi I.-G."/>
        </authorList>
    </citation>
    <scope>NUCLEOTIDE SEQUENCE [LARGE SCALE GENOMIC DNA]</scope>
    <source>
        <strain evidence="7 8">9006-11</strain>
    </source>
</reference>
<accession>A0A1C7MFQ2</accession>
<keyword evidence="4" id="KW-1015">Disulfide bond</keyword>
<dbReference type="STRING" id="5627.A0A1C7MFQ2"/>
<dbReference type="Gene3D" id="2.40.70.10">
    <property type="entry name" value="Acid Proteases"/>
    <property type="match status" value="2"/>
</dbReference>
<dbReference type="Proteomes" id="UP000092993">
    <property type="component" value="Unassembled WGS sequence"/>
</dbReference>
<dbReference type="SMR" id="A0A1C7MFQ2"/>
<organism evidence="7 8">
    <name type="scientific">Grifola frondosa</name>
    <name type="common">Maitake</name>
    <name type="synonym">Polyporus frondosus</name>
    <dbReference type="NCBI Taxonomy" id="5627"/>
    <lineage>
        <taxon>Eukaryota</taxon>
        <taxon>Fungi</taxon>
        <taxon>Dikarya</taxon>
        <taxon>Basidiomycota</taxon>
        <taxon>Agaricomycotina</taxon>
        <taxon>Agaricomycetes</taxon>
        <taxon>Polyporales</taxon>
        <taxon>Grifolaceae</taxon>
        <taxon>Grifola</taxon>
    </lineage>
</organism>
<evidence type="ECO:0000256" key="3">
    <source>
        <dbReference type="PIRSR" id="PIRSR601461-1"/>
    </source>
</evidence>
<dbReference type="PANTHER" id="PTHR47966">
    <property type="entry name" value="BETA-SITE APP-CLEAVING ENZYME, ISOFORM A-RELATED"/>
    <property type="match status" value="1"/>
</dbReference>
<sequence length="341" mass="36782">MPRSEQQPVTLEQQRICLLGTYWYRGEDFLVLLDTGSADLVCYCTMEACDAPPDIDAVGYISDCAEEDCQGVPTYKKTASLSLTDTPFHLDYLMGAVTGTVGSETVTLGQFNISDQVFALANDTSGLGLSGTGNSGILGLSFPAEAAIPDTSGRTLVENFSLLSPTIATVTLHPLFANSTSDFAYTPVFSADGSDYDYWKMPLQSLTINGTTFSLSPSRVDGASAPIAVFDTGTTLMLGPSADVDRFWQSVGGARKTDDGWQVRCDRAALLSFVLGDGDSQKEYMVDPADISWEEGFADGEWCMAGVQGNDGVFSGDWLLGDTFLRNVYVVHQRQRITSRQ</sequence>
<gene>
    <name evidence="7" type="primary">CYM_1</name>
    <name evidence="7" type="ORF">A0H81_04438</name>
</gene>
<dbReference type="GO" id="GO:0006508">
    <property type="term" value="P:proteolysis"/>
    <property type="evidence" value="ECO:0007669"/>
    <property type="project" value="UniProtKB-KW"/>
</dbReference>
<dbReference type="OMA" id="FHLDYLM"/>
<feature type="active site" evidence="3">
    <location>
        <position position="34"/>
    </location>
</feature>
<dbReference type="Pfam" id="PF00026">
    <property type="entry name" value="Asp"/>
    <property type="match status" value="1"/>
</dbReference>
<dbReference type="AlphaFoldDB" id="A0A1C7MFQ2"/>
<evidence type="ECO:0000256" key="1">
    <source>
        <dbReference type="ARBA" id="ARBA00007447"/>
    </source>
</evidence>
<dbReference type="PRINTS" id="PR00792">
    <property type="entry name" value="PEPSIN"/>
</dbReference>
<name>A0A1C7MFQ2_GRIFR</name>
<dbReference type="EMBL" id="LUGG01000004">
    <property type="protein sequence ID" value="OBZ75745.1"/>
    <property type="molecule type" value="Genomic_DNA"/>
</dbReference>
<proteinExistence type="inferred from homology"/>
<keyword evidence="5" id="KW-0378">Hydrolase</keyword>
<dbReference type="GO" id="GO:0004190">
    <property type="term" value="F:aspartic-type endopeptidase activity"/>
    <property type="evidence" value="ECO:0007669"/>
    <property type="project" value="UniProtKB-KW"/>
</dbReference>
<dbReference type="PROSITE" id="PS51767">
    <property type="entry name" value="PEPTIDASE_A1"/>
    <property type="match status" value="1"/>
</dbReference>
<keyword evidence="2 5" id="KW-0064">Aspartyl protease</keyword>